<dbReference type="EMBL" id="CM045767">
    <property type="protein sequence ID" value="KAI7996488.1"/>
    <property type="molecule type" value="Genomic_DNA"/>
</dbReference>
<keyword evidence="2" id="KW-1185">Reference proteome</keyword>
<gene>
    <name evidence="1" type="ORF">LOK49_LG10G00761</name>
</gene>
<sequence>MQIGGGNEGDGSGVVKVKDESFRFSNVDTSPPNTSPQFANSWDKSSPLSKSPWPSHATQIDDYYSYTGLMGSRVRKEGHIYSLATSSDLLYTGSDNKNIRAWKNQKEFSGFKSNSGLVKAIIIANEITRAIKTEDSIMESVCEESNNSQTNEDFTHVETLYKELDQSKQLC</sequence>
<organism evidence="1 2">
    <name type="scientific">Camellia lanceoleosa</name>
    <dbReference type="NCBI Taxonomy" id="1840588"/>
    <lineage>
        <taxon>Eukaryota</taxon>
        <taxon>Viridiplantae</taxon>
        <taxon>Streptophyta</taxon>
        <taxon>Embryophyta</taxon>
        <taxon>Tracheophyta</taxon>
        <taxon>Spermatophyta</taxon>
        <taxon>Magnoliopsida</taxon>
        <taxon>eudicotyledons</taxon>
        <taxon>Gunneridae</taxon>
        <taxon>Pentapetalae</taxon>
        <taxon>asterids</taxon>
        <taxon>Ericales</taxon>
        <taxon>Theaceae</taxon>
        <taxon>Camellia</taxon>
    </lineage>
</organism>
<evidence type="ECO:0000313" key="2">
    <source>
        <dbReference type="Proteomes" id="UP001060215"/>
    </source>
</evidence>
<reference evidence="1 2" key="1">
    <citation type="journal article" date="2022" name="Plant J.">
        <title>Chromosome-level genome of Camellia lanceoleosa provides a valuable resource for understanding genome evolution and self-incompatibility.</title>
        <authorList>
            <person name="Gong W."/>
            <person name="Xiao S."/>
            <person name="Wang L."/>
            <person name="Liao Z."/>
            <person name="Chang Y."/>
            <person name="Mo W."/>
            <person name="Hu G."/>
            <person name="Li W."/>
            <person name="Zhao G."/>
            <person name="Zhu H."/>
            <person name="Hu X."/>
            <person name="Ji K."/>
            <person name="Xiang X."/>
            <person name="Song Q."/>
            <person name="Yuan D."/>
            <person name="Jin S."/>
            <person name="Zhang L."/>
        </authorList>
    </citation>
    <scope>NUCLEOTIDE SEQUENCE [LARGE SCALE GENOMIC DNA]</scope>
    <source>
        <strain evidence="1">SQ_2022a</strain>
    </source>
</reference>
<protein>
    <submittedName>
        <fullName evidence="1">Protein JINGUBANG</fullName>
    </submittedName>
</protein>
<accession>A0ACC0G7J6</accession>
<dbReference type="Proteomes" id="UP001060215">
    <property type="component" value="Chromosome 10"/>
</dbReference>
<name>A0ACC0G7J6_9ERIC</name>
<proteinExistence type="predicted"/>
<evidence type="ECO:0000313" key="1">
    <source>
        <dbReference type="EMBL" id="KAI7996488.1"/>
    </source>
</evidence>
<comment type="caution">
    <text evidence="1">The sequence shown here is derived from an EMBL/GenBank/DDBJ whole genome shotgun (WGS) entry which is preliminary data.</text>
</comment>